<sequence length="257" mass="30012">MNIKIPPYPNFIIKNKTLEANPIPIENKSSFDGLSNQLIMMVPFNESEQRVLRTRAILHQGINYISALPNPVHLFLTLGIENYNLSENIKFSKFPKCGKQMGDDLFILPIEENGTHQCYNDYIKYRTSSIIMLVSSLEAFINHILPNDFIYETEKKKFTKIEIESPKVNFKDKIEKVIPQFLKDEKFWDNHIEIKLSIDKLYQTRKNLIHLKTNAEDDFSAYFQIIDEMLDFNISNSIDSLISFMNLTKSNFIELSD</sequence>
<evidence type="ECO:0000313" key="2">
    <source>
        <dbReference type="Proteomes" id="UP000608754"/>
    </source>
</evidence>
<protein>
    <submittedName>
        <fullName evidence="1">Uncharacterized protein</fullName>
    </submittedName>
</protein>
<keyword evidence="2" id="KW-1185">Reference proteome</keyword>
<dbReference type="AlphaFoldDB" id="A0A8J7KIV2"/>
<comment type="caution">
    <text evidence="1">The sequence shown here is derived from an EMBL/GenBank/DDBJ whole genome shotgun (WGS) entry which is preliminary data.</text>
</comment>
<organism evidence="1 2">
    <name type="scientific">Faecalibacter rhinopitheci</name>
    <dbReference type="NCBI Taxonomy" id="2779678"/>
    <lineage>
        <taxon>Bacteria</taxon>
        <taxon>Pseudomonadati</taxon>
        <taxon>Bacteroidota</taxon>
        <taxon>Flavobacteriia</taxon>
        <taxon>Flavobacteriales</taxon>
        <taxon>Weeksellaceae</taxon>
        <taxon>Faecalibacter</taxon>
    </lineage>
</organism>
<evidence type="ECO:0000313" key="1">
    <source>
        <dbReference type="EMBL" id="MBF0598431.1"/>
    </source>
</evidence>
<name>A0A8J7KIV2_9FLAO</name>
<reference evidence="1" key="1">
    <citation type="submission" date="2020-10" db="EMBL/GenBank/DDBJ databases">
        <authorList>
            <person name="Lu T."/>
            <person name="Wang Q."/>
            <person name="Han X."/>
        </authorList>
    </citation>
    <scope>NUCLEOTIDE SEQUENCE</scope>
    <source>
        <strain evidence="1">WQ 117</strain>
    </source>
</reference>
<dbReference type="RefSeq" id="WP_194184015.1">
    <property type="nucleotide sequence ID" value="NZ_JADGIK010000025.1"/>
</dbReference>
<proteinExistence type="predicted"/>
<dbReference type="EMBL" id="JADGIK010000025">
    <property type="protein sequence ID" value="MBF0598431.1"/>
    <property type="molecule type" value="Genomic_DNA"/>
</dbReference>
<gene>
    <name evidence="1" type="ORF">IM532_13450</name>
</gene>
<dbReference type="Proteomes" id="UP000608754">
    <property type="component" value="Unassembled WGS sequence"/>
</dbReference>
<accession>A0A8J7KIV2</accession>